<feature type="signal peptide" evidence="1">
    <location>
        <begin position="1"/>
        <end position="21"/>
    </location>
</feature>
<proteinExistence type="predicted"/>
<name>A0ABQ5XGH7_9GAMM</name>
<comment type="caution">
    <text evidence="2">The sequence shown here is derived from an EMBL/GenBank/DDBJ whole genome shotgun (WGS) entry which is preliminary data.</text>
</comment>
<reference evidence="3" key="1">
    <citation type="journal article" date="2019" name="Int. J. Syst. Evol. Microbiol.">
        <title>The Global Catalogue of Microorganisms (GCM) 10K type strain sequencing project: providing services to taxonomists for standard genome sequencing and annotation.</title>
        <authorList>
            <consortium name="The Broad Institute Genomics Platform"/>
            <consortium name="The Broad Institute Genome Sequencing Center for Infectious Disease"/>
            <person name="Wu L."/>
            <person name="Ma J."/>
        </authorList>
    </citation>
    <scope>NUCLEOTIDE SEQUENCE [LARGE SCALE GENOMIC DNA]</scope>
    <source>
        <strain evidence="3">NBRC 111981</strain>
    </source>
</reference>
<protein>
    <submittedName>
        <fullName evidence="2">Uncharacterized protein</fullName>
    </submittedName>
</protein>
<sequence length="49" mass="5320">MKVLRNLIFIALLGFVSPPLAANSRTSDTSSIVAGHARFEFLTASLVRM</sequence>
<dbReference type="EMBL" id="BSOA01000050">
    <property type="protein sequence ID" value="GLQ90753.1"/>
    <property type="molecule type" value="Genomic_DNA"/>
</dbReference>
<gene>
    <name evidence="2" type="ORF">GCM10007898_43290</name>
</gene>
<dbReference type="RefSeq" id="WP_284334170.1">
    <property type="nucleotide sequence ID" value="NZ_BSOA01000050.1"/>
</dbReference>
<evidence type="ECO:0000256" key="1">
    <source>
        <dbReference type="SAM" id="SignalP"/>
    </source>
</evidence>
<evidence type="ECO:0000313" key="3">
    <source>
        <dbReference type="Proteomes" id="UP001156627"/>
    </source>
</evidence>
<organism evidence="2 3">
    <name type="scientific">Dyella flagellata</name>
    <dbReference type="NCBI Taxonomy" id="1867833"/>
    <lineage>
        <taxon>Bacteria</taxon>
        <taxon>Pseudomonadati</taxon>
        <taxon>Pseudomonadota</taxon>
        <taxon>Gammaproteobacteria</taxon>
        <taxon>Lysobacterales</taxon>
        <taxon>Rhodanobacteraceae</taxon>
        <taxon>Dyella</taxon>
    </lineage>
</organism>
<evidence type="ECO:0000313" key="2">
    <source>
        <dbReference type="EMBL" id="GLQ90753.1"/>
    </source>
</evidence>
<keyword evidence="3" id="KW-1185">Reference proteome</keyword>
<feature type="chain" id="PRO_5047282923" evidence="1">
    <location>
        <begin position="22"/>
        <end position="49"/>
    </location>
</feature>
<keyword evidence="1" id="KW-0732">Signal</keyword>
<accession>A0ABQ5XGH7</accession>
<dbReference type="Proteomes" id="UP001156627">
    <property type="component" value="Unassembled WGS sequence"/>
</dbReference>